<keyword evidence="3 5" id="KW-1133">Transmembrane helix</keyword>
<feature type="transmembrane region" description="Helical" evidence="5">
    <location>
        <begin position="71"/>
        <end position="90"/>
    </location>
</feature>
<dbReference type="AlphaFoldDB" id="A0A7W2ATI5"/>
<comment type="caution">
    <text evidence="6">The sequence shown here is derived from an EMBL/GenBank/DDBJ whole genome shotgun (WGS) entry which is preliminary data.</text>
</comment>
<protein>
    <recommendedName>
        <fullName evidence="8">15-methylpalmitoyl-4-hydroxy-2-pyrone 4-O-methyltransferase</fullName>
    </recommendedName>
</protein>
<proteinExistence type="predicted"/>
<dbReference type="Proteomes" id="UP000538292">
    <property type="component" value="Unassembled WGS sequence"/>
</dbReference>
<dbReference type="RefSeq" id="WP_181742257.1">
    <property type="nucleotide sequence ID" value="NZ_JACEOL010000067.1"/>
</dbReference>
<evidence type="ECO:0000256" key="4">
    <source>
        <dbReference type="ARBA" id="ARBA00023136"/>
    </source>
</evidence>
<accession>A0A7W2ATI5</accession>
<dbReference type="Gene3D" id="1.20.120.1630">
    <property type="match status" value="1"/>
</dbReference>
<dbReference type="PANTHER" id="PTHR43847">
    <property type="entry name" value="BLL3993 PROTEIN"/>
    <property type="match status" value="1"/>
</dbReference>
<dbReference type="PANTHER" id="PTHR43847:SF1">
    <property type="entry name" value="BLL3993 PROTEIN"/>
    <property type="match status" value="1"/>
</dbReference>
<dbReference type="InterPro" id="IPR052527">
    <property type="entry name" value="Metal_cation-efflux_comp"/>
</dbReference>
<feature type="transmembrane region" description="Helical" evidence="5">
    <location>
        <begin position="124"/>
        <end position="157"/>
    </location>
</feature>
<dbReference type="Pfam" id="PF04140">
    <property type="entry name" value="ICMT"/>
    <property type="match status" value="1"/>
</dbReference>
<evidence type="ECO:0008006" key="8">
    <source>
        <dbReference type="Google" id="ProtNLM"/>
    </source>
</evidence>
<name>A0A7W2ATI5_9BACL</name>
<feature type="transmembrane region" description="Helical" evidence="5">
    <location>
        <begin position="43"/>
        <end position="64"/>
    </location>
</feature>
<evidence type="ECO:0000256" key="5">
    <source>
        <dbReference type="SAM" id="Phobius"/>
    </source>
</evidence>
<gene>
    <name evidence="6" type="ORF">H2C83_16070</name>
</gene>
<evidence type="ECO:0000256" key="2">
    <source>
        <dbReference type="ARBA" id="ARBA00022692"/>
    </source>
</evidence>
<comment type="subcellular location">
    <subcellularLocation>
        <location evidence="1">Membrane</location>
        <topology evidence="1">Multi-pass membrane protein</topology>
    </subcellularLocation>
</comment>
<keyword evidence="7" id="KW-1185">Reference proteome</keyword>
<evidence type="ECO:0000313" key="7">
    <source>
        <dbReference type="Proteomes" id="UP000538292"/>
    </source>
</evidence>
<dbReference type="GO" id="GO:0004671">
    <property type="term" value="F:protein C-terminal S-isoprenylcysteine carboxyl O-methyltransferase activity"/>
    <property type="evidence" value="ECO:0007669"/>
    <property type="project" value="InterPro"/>
</dbReference>
<evidence type="ECO:0000256" key="1">
    <source>
        <dbReference type="ARBA" id="ARBA00004141"/>
    </source>
</evidence>
<evidence type="ECO:0000313" key="6">
    <source>
        <dbReference type="EMBL" id="MBA4603785.1"/>
    </source>
</evidence>
<dbReference type="EMBL" id="JACEOL010000067">
    <property type="protein sequence ID" value="MBA4603785.1"/>
    <property type="molecule type" value="Genomic_DNA"/>
</dbReference>
<dbReference type="GO" id="GO:0016020">
    <property type="term" value="C:membrane"/>
    <property type="evidence" value="ECO:0007669"/>
    <property type="project" value="UniProtKB-SubCell"/>
</dbReference>
<sequence length="189" mass="22345">MASWGLWLLWICVIGQRMIELSVAKRNARWIKGRGGVEYGQNHYPWLVLIHVLFLASILAEGLLRDNQPESWRWIPLLLFFAVQGLRIWVMRSLGNCWNTRIYVIPGTKPQNKGPYRYLRHPNYVVVILEFVLLPLVMGAFVSLFIFSTINLLFLWFVRIPAEEKAWQIYGEEMDEAMKKKRFLPVFYK</sequence>
<keyword evidence="2 5" id="KW-0812">Transmembrane</keyword>
<reference evidence="6 7" key="1">
    <citation type="submission" date="2020-07" db="EMBL/GenBank/DDBJ databases">
        <title>Thermoactinomyces phylogeny.</title>
        <authorList>
            <person name="Dunlap C."/>
        </authorList>
    </citation>
    <scope>NUCLEOTIDE SEQUENCE [LARGE SCALE GENOMIC DNA]</scope>
    <source>
        <strain evidence="6 7">AMNI-1</strain>
    </source>
</reference>
<keyword evidence="4 5" id="KW-0472">Membrane</keyword>
<evidence type="ECO:0000256" key="3">
    <source>
        <dbReference type="ARBA" id="ARBA00022989"/>
    </source>
</evidence>
<organism evidence="6 7">
    <name type="scientific">Thermoactinomyces mirandus</name>
    <dbReference type="NCBI Taxonomy" id="2756294"/>
    <lineage>
        <taxon>Bacteria</taxon>
        <taxon>Bacillati</taxon>
        <taxon>Bacillota</taxon>
        <taxon>Bacilli</taxon>
        <taxon>Bacillales</taxon>
        <taxon>Thermoactinomycetaceae</taxon>
        <taxon>Thermoactinomyces</taxon>
    </lineage>
</organism>
<dbReference type="InterPro" id="IPR007269">
    <property type="entry name" value="ICMT_MeTrfase"/>
</dbReference>